<dbReference type="EMBL" id="BMJY01000026">
    <property type="protein sequence ID" value="GGH51364.1"/>
    <property type="molecule type" value="Genomic_DNA"/>
</dbReference>
<reference evidence="4" key="1">
    <citation type="journal article" date="2014" name="Int. J. Syst. Evol. Microbiol.">
        <title>Complete genome sequence of Corynebacterium casei LMG S-19264T (=DSM 44701T), isolated from a smear-ripened cheese.</title>
        <authorList>
            <consortium name="US DOE Joint Genome Institute (JGI-PGF)"/>
            <person name="Walter F."/>
            <person name="Albersmeier A."/>
            <person name="Kalinowski J."/>
            <person name="Ruckert C."/>
        </authorList>
    </citation>
    <scope>NUCLEOTIDE SEQUENCE</scope>
    <source>
        <strain evidence="4">CGMCC 1.15794</strain>
    </source>
</reference>
<gene>
    <name evidence="4" type="ORF">GCM10010921_30730</name>
</gene>
<dbReference type="InterPro" id="IPR002491">
    <property type="entry name" value="ABC_transptr_periplasmic_BD"/>
</dbReference>
<name>A0A917MNI4_9MICO</name>
<evidence type="ECO:0000313" key="5">
    <source>
        <dbReference type="Proteomes" id="UP000657592"/>
    </source>
</evidence>
<dbReference type="InterPro" id="IPR050902">
    <property type="entry name" value="ABC_Transporter_SBP"/>
</dbReference>
<proteinExistence type="inferred from homology"/>
<feature type="chain" id="PRO_5038668679" evidence="2">
    <location>
        <begin position="29"/>
        <end position="367"/>
    </location>
</feature>
<dbReference type="SUPFAM" id="SSF53807">
    <property type="entry name" value="Helical backbone' metal receptor"/>
    <property type="match status" value="1"/>
</dbReference>
<dbReference type="RefSeq" id="WP_229663322.1">
    <property type="nucleotide sequence ID" value="NZ_BMJY01000026.1"/>
</dbReference>
<evidence type="ECO:0000256" key="2">
    <source>
        <dbReference type="SAM" id="SignalP"/>
    </source>
</evidence>
<dbReference type="Pfam" id="PF01497">
    <property type="entry name" value="Peripla_BP_2"/>
    <property type="match status" value="1"/>
</dbReference>
<dbReference type="Gene3D" id="3.40.50.1980">
    <property type="entry name" value="Nitrogenase molybdenum iron protein domain"/>
    <property type="match status" value="2"/>
</dbReference>
<feature type="signal peptide" evidence="2">
    <location>
        <begin position="1"/>
        <end position="28"/>
    </location>
</feature>
<evidence type="ECO:0000259" key="3">
    <source>
        <dbReference type="PROSITE" id="PS50983"/>
    </source>
</evidence>
<keyword evidence="5" id="KW-1185">Reference proteome</keyword>
<accession>A0A917MNI4</accession>
<dbReference type="PANTHER" id="PTHR30535">
    <property type="entry name" value="VITAMIN B12-BINDING PROTEIN"/>
    <property type="match status" value="1"/>
</dbReference>
<protein>
    <submittedName>
        <fullName evidence="4">ABC transporter substrate-binding protein</fullName>
    </submittedName>
</protein>
<dbReference type="Proteomes" id="UP000657592">
    <property type="component" value="Unassembled WGS sequence"/>
</dbReference>
<comment type="caution">
    <text evidence="4">The sequence shown here is derived from an EMBL/GenBank/DDBJ whole genome shotgun (WGS) entry which is preliminary data.</text>
</comment>
<keyword evidence="2" id="KW-0732">Signal</keyword>
<dbReference type="AlphaFoldDB" id="A0A917MNI4"/>
<sequence>MPASARRRTRMVAATAVLLMFALTGCEALLSHADAGRAVTPPLAEVTPLDDPRAWQGPSTAVAAPASADPVTDGEQRLPVTLVDTQGTEVTVTDADRILALDIYGSLSRIVYELGLGDQLVGRDISSTFPEIADLPLVTQNGHDLNAEAMLELHPTVILTDTSLGPWDTILQMREVGIPVVIVEPKRTIESIGSLIGEVAEALGVPQRGEILSQRVTGEVAAKIAQISEIAPADPADRLRMMFLYVRGQSGVYYLFGEESGADTLIEALGGNDIAGEIGWTGMRPVTAEALAAADPELILMMTKGLESVGGVEGLVDHIPAIAQTTAGRNQRIVDMSDSTILSFGPDTASVLDALAVAIYAPEEAGR</sequence>
<dbReference type="PROSITE" id="PS50983">
    <property type="entry name" value="FE_B12_PBP"/>
    <property type="match status" value="1"/>
</dbReference>
<evidence type="ECO:0000313" key="4">
    <source>
        <dbReference type="EMBL" id="GGH51364.1"/>
    </source>
</evidence>
<organism evidence="4 5">
    <name type="scientific">Microbacterium album</name>
    <dbReference type="NCBI Taxonomy" id="2053191"/>
    <lineage>
        <taxon>Bacteria</taxon>
        <taxon>Bacillati</taxon>
        <taxon>Actinomycetota</taxon>
        <taxon>Actinomycetes</taxon>
        <taxon>Micrococcales</taxon>
        <taxon>Microbacteriaceae</taxon>
        <taxon>Microbacterium</taxon>
    </lineage>
</organism>
<dbReference type="PROSITE" id="PS51257">
    <property type="entry name" value="PROKAR_LIPOPROTEIN"/>
    <property type="match status" value="1"/>
</dbReference>
<comment type="similarity">
    <text evidence="1">Belongs to the bacterial solute-binding protein 8 family.</text>
</comment>
<dbReference type="PANTHER" id="PTHR30535:SF4">
    <property type="entry name" value="HEMIN-BINDING PERIPLASMIC PROTEIN HMUT"/>
    <property type="match status" value="1"/>
</dbReference>
<feature type="domain" description="Fe/B12 periplasmic-binding" evidence="3">
    <location>
        <begin position="99"/>
        <end position="363"/>
    </location>
</feature>
<evidence type="ECO:0000256" key="1">
    <source>
        <dbReference type="ARBA" id="ARBA00008814"/>
    </source>
</evidence>
<reference evidence="4" key="2">
    <citation type="submission" date="2020-09" db="EMBL/GenBank/DDBJ databases">
        <authorList>
            <person name="Sun Q."/>
            <person name="Zhou Y."/>
        </authorList>
    </citation>
    <scope>NUCLEOTIDE SEQUENCE</scope>
    <source>
        <strain evidence="4">CGMCC 1.15794</strain>
    </source>
</reference>